<dbReference type="Proteomes" id="UP000015100">
    <property type="component" value="Unassembled WGS sequence"/>
</dbReference>
<feature type="signal peptide" evidence="10">
    <location>
        <begin position="1"/>
        <end position="23"/>
    </location>
</feature>
<dbReference type="OMA" id="TTEFEME"/>
<dbReference type="GO" id="GO:0006879">
    <property type="term" value="P:intracellular iron ion homeostasis"/>
    <property type="evidence" value="ECO:0007669"/>
    <property type="project" value="TreeGrafter"/>
</dbReference>
<dbReference type="PANTHER" id="PTHR32361">
    <property type="entry name" value="FERRIC/CUPRIC REDUCTASE TRANSMEMBRANE COMPONENT"/>
    <property type="match status" value="1"/>
</dbReference>
<evidence type="ECO:0000256" key="4">
    <source>
        <dbReference type="ARBA" id="ARBA00022989"/>
    </source>
</evidence>
<protein>
    <recommendedName>
        <fullName evidence="11">FAD-binding FR-type domain-containing protein</fullName>
    </recommendedName>
</protein>
<dbReference type="Pfam" id="PF01794">
    <property type="entry name" value="Ferric_reduct"/>
    <property type="match status" value="1"/>
</dbReference>
<proteinExistence type="predicted"/>
<feature type="transmembrane region" description="Helical" evidence="9">
    <location>
        <begin position="277"/>
        <end position="297"/>
    </location>
</feature>
<name>S8C1P0_DACHA</name>
<evidence type="ECO:0000313" key="13">
    <source>
        <dbReference type="Proteomes" id="UP000015100"/>
    </source>
</evidence>
<feature type="transmembrane region" description="Helical" evidence="9">
    <location>
        <begin position="350"/>
        <end position="369"/>
    </location>
</feature>
<reference evidence="12 13" key="1">
    <citation type="journal article" date="2013" name="PLoS Genet.">
        <title>Genomic mechanisms accounting for the adaptation to parasitism in nematode-trapping fungi.</title>
        <authorList>
            <person name="Meerupati T."/>
            <person name="Andersson K.M."/>
            <person name="Friman E."/>
            <person name="Kumar D."/>
            <person name="Tunlid A."/>
            <person name="Ahren D."/>
        </authorList>
    </citation>
    <scope>NUCLEOTIDE SEQUENCE [LARGE SCALE GENOMIC DNA]</scope>
    <source>
        <strain evidence="12 13">CBS 200.50</strain>
    </source>
</reference>
<dbReference type="GO" id="GO:0000293">
    <property type="term" value="F:ferric-chelate reductase activity"/>
    <property type="evidence" value="ECO:0007669"/>
    <property type="project" value="TreeGrafter"/>
</dbReference>
<dbReference type="GO" id="GO:0005886">
    <property type="term" value="C:plasma membrane"/>
    <property type="evidence" value="ECO:0007669"/>
    <property type="project" value="TreeGrafter"/>
</dbReference>
<dbReference type="CDD" id="cd06186">
    <property type="entry name" value="NOX_Duox_like_FAD_NADP"/>
    <property type="match status" value="1"/>
</dbReference>
<keyword evidence="4 9" id="KW-1133">Transmembrane helix</keyword>
<feature type="domain" description="FAD-binding FR-type" evidence="11">
    <location>
        <begin position="423"/>
        <end position="580"/>
    </location>
</feature>
<accession>S8C1P0</accession>
<evidence type="ECO:0000256" key="10">
    <source>
        <dbReference type="SAM" id="SignalP"/>
    </source>
</evidence>
<evidence type="ECO:0000259" key="11">
    <source>
        <dbReference type="PROSITE" id="PS51384"/>
    </source>
</evidence>
<dbReference type="InterPro" id="IPR013112">
    <property type="entry name" value="FAD-bd_8"/>
</dbReference>
<evidence type="ECO:0000256" key="6">
    <source>
        <dbReference type="ARBA" id="ARBA00023136"/>
    </source>
</evidence>
<dbReference type="GO" id="GO:0015677">
    <property type="term" value="P:copper ion import"/>
    <property type="evidence" value="ECO:0007669"/>
    <property type="project" value="TreeGrafter"/>
</dbReference>
<dbReference type="EMBL" id="AQGS01000007">
    <property type="protein sequence ID" value="EPS45668.1"/>
    <property type="molecule type" value="Genomic_DNA"/>
</dbReference>
<dbReference type="SFLD" id="SFLDG01168">
    <property type="entry name" value="Ferric_reductase_subgroup_(FRE"/>
    <property type="match status" value="1"/>
</dbReference>
<evidence type="ECO:0000256" key="2">
    <source>
        <dbReference type="ARBA" id="ARBA00022448"/>
    </source>
</evidence>
<dbReference type="PROSITE" id="PS51384">
    <property type="entry name" value="FAD_FR"/>
    <property type="match status" value="1"/>
</dbReference>
<dbReference type="SFLD" id="SFLDS00052">
    <property type="entry name" value="Ferric_Reductase_Domain"/>
    <property type="match status" value="1"/>
</dbReference>
<dbReference type="HOGENOM" id="CLU_010365_2_0_1"/>
<feature type="transmembrane region" description="Helical" evidence="9">
    <location>
        <begin position="318"/>
        <end position="338"/>
    </location>
</feature>
<evidence type="ECO:0000256" key="9">
    <source>
        <dbReference type="SAM" id="Phobius"/>
    </source>
</evidence>
<dbReference type="OrthoDB" id="167398at2759"/>
<dbReference type="InterPro" id="IPR013130">
    <property type="entry name" value="Fe3_Rdtase_TM_dom"/>
</dbReference>
<sequence>MRSHITSSLRLLAVLATHVATQGQLSGYPYNPFAPYCAMACIRPLMAMMLDCSSDGQMIGSMLMTTTTECWADNTPYLSSLAWCMNIKCAPFDIPASELEHFWETQATGQQNAGAITVPPKWSYGEALALNERPMFQLTVGDMDLNRTALIPNELWIKQYNIFSTLQRESTIENTYGISMLSVGFGLPIVITILGYLPPFGKIIRKVRPYLVWPSTIGTYQVRPLPYLLGNAPTIGQTLYIVMFAILNIIFTCIGYRSGQPSAWYKNTYYEIFSYIMYRTGIFGYILAPLVFLFGGRNNVLLWATNWSHSTYLLLHRWVARVFAFQSLLHSVLAVILYKMEGRYHEDSKLPYWSWGIVATVAVVVLIVFSHLPMRNWSYEIFLIVHIVFSVIMLVGFWYHAYLLYAYLGGLTTWIHCCVGVWVFDRMMRVLRILRAGGIKRASITEMGALGEYVRIDIPGIRYGVEPGQHIYVYFPTLHPLKPWENHPFSVLQTALLDFPSASATPDRHGSQDIEVGSSSSKTDEKVYVGEEAKDSNQRRRPAPGLTLYVRKSTGATKYLSAKTNIIALVEGPYSNNNVKGVLRCDRILLIGGGIGITALLPFVNNHWNVKLAWSVRNGAACLINELEPVLNGVADKIVVVGARLQLDDLLAQEANAGWQKVGVVISGPGSLCDDARAAVIKAAKLGTTEFEMEVEAYSW</sequence>
<evidence type="ECO:0000256" key="1">
    <source>
        <dbReference type="ARBA" id="ARBA00004141"/>
    </source>
</evidence>
<dbReference type="STRING" id="1284197.S8C1P0"/>
<feature type="transmembrane region" description="Helical" evidence="9">
    <location>
        <begin position="238"/>
        <end position="257"/>
    </location>
</feature>
<dbReference type="PANTHER" id="PTHR32361:SF9">
    <property type="entry name" value="FERRIC REDUCTASE TRANSMEMBRANE COMPONENT 3-RELATED"/>
    <property type="match status" value="1"/>
</dbReference>
<comment type="caution">
    <text evidence="12">The sequence shown here is derived from an EMBL/GenBank/DDBJ whole genome shotgun (WGS) entry which is preliminary data.</text>
</comment>
<comment type="subcellular location">
    <subcellularLocation>
        <location evidence="1">Membrane</location>
        <topology evidence="1">Multi-pass membrane protein</topology>
    </subcellularLocation>
</comment>
<dbReference type="Pfam" id="PF08022">
    <property type="entry name" value="FAD_binding_8"/>
    <property type="match status" value="1"/>
</dbReference>
<organism evidence="12 13">
    <name type="scientific">Dactylellina haptotyla (strain CBS 200.50)</name>
    <name type="common">Nematode-trapping fungus</name>
    <name type="synonym">Monacrosporium haptotylum</name>
    <dbReference type="NCBI Taxonomy" id="1284197"/>
    <lineage>
        <taxon>Eukaryota</taxon>
        <taxon>Fungi</taxon>
        <taxon>Dikarya</taxon>
        <taxon>Ascomycota</taxon>
        <taxon>Pezizomycotina</taxon>
        <taxon>Orbiliomycetes</taxon>
        <taxon>Orbiliales</taxon>
        <taxon>Orbiliaceae</taxon>
        <taxon>Dactylellina</taxon>
    </lineage>
</organism>
<dbReference type="Gene3D" id="3.40.50.80">
    <property type="entry name" value="Nucleotide-binding domain of ferredoxin-NADP reductase (FNR) module"/>
    <property type="match status" value="1"/>
</dbReference>
<reference evidence="13" key="2">
    <citation type="submission" date="2013-04" db="EMBL/GenBank/DDBJ databases">
        <title>Genomic mechanisms accounting for the adaptation to parasitism in nematode-trapping fungi.</title>
        <authorList>
            <person name="Ahren D.G."/>
        </authorList>
    </citation>
    <scope>NUCLEOTIDE SEQUENCE [LARGE SCALE GENOMIC DNA]</scope>
    <source>
        <strain evidence="13">CBS 200.50</strain>
    </source>
</reference>
<feature type="transmembrane region" description="Helical" evidence="9">
    <location>
        <begin position="405"/>
        <end position="424"/>
    </location>
</feature>
<evidence type="ECO:0000313" key="12">
    <source>
        <dbReference type="EMBL" id="EPS45668.1"/>
    </source>
</evidence>
<feature type="compositionally biased region" description="Basic and acidic residues" evidence="8">
    <location>
        <begin position="522"/>
        <end position="538"/>
    </location>
</feature>
<feature type="region of interest" description="Disordered" evidence="8">
    <location>
        <begin position="503"/>
        <end position="543"/>
    </location>
</feature>
<keyword evidence="5" id="KW-0406">Ion transport</keyword>
<dbReference type="InterPro" id="IPR051410">
    <property type="entry name" value="Ferric/Cupric_Reductase"/>
</dbReference>
<dbReference type="eggNOG" id="KOG0039">
    <property type="taxonomic scope" value="Eukaryota"/>
</dbReference>
<keyword evidence="6 9" id="KW-0472">Membrane</keyword>
<keyword evidence="7" id="KW-0325">Glycoprotein</keyword>
<keyword evidence="13" id="KW-1185">Reference proteome</keyword>
<feature type="chain" id="PRO_5004561790" description="FAD-binding FR-type domain-containing protein" evidence="10">
    <location>
        <begin position="24"/>
        <end position="700"/>
    </location>
</feature>
<dbReference type="InterPro" id="IPR017927">
    <property type="entry name" value="FAD-bd_FR_type"/>
</dbReference>
<dbReference type="AlphaFoldDB" id="S8C1P0"/>
<evidence type="ECO:0000256" key="7">
    <source>
        <dbReference type="ARBA" id="ARBA00023180"/>
    </source>
</evidence>
<gene>
    <name evidence="12" type="ORF">H072_340</name>
</gene>
<dbReference type="SUPFAM" id="SSF52343">
    <property type="entry name" value="Ferredoxin reductase-like, C-terminal NADP-linked domain"/>
    <property type="match status" value="1"/>
</dbReference>
<evidence type="ECO:0000256" key="3">
    <source>
        <dbReference type="ARBA" id="ARBA00022692"/>
    </source>
</evidence>
<evidence type="ECO:0000256" key="8">
    <source>
        <dbReference type="SAM" id="MobiDB-lite"/>
    </source>
</evidence>
<keyword evidence="10" id="KW-0732">Signal</keyword>
<feature type="transmembrane region" description="Helical" evidence="9">
    <location>
        <begin position="176"/>
        <end position="197"/>
    </location>
</feature>
<evidence type="ECO:0000256" key="5">
    <source>
        <dbReference type="ARBA" id="ARBA00023065"/>
    </source>
</evidence>
<dbReference type="InterPro" id="IPR039261">
    <property type="entry name" value="FNR_nucleotide-bd"/>
</dbReference>
<keyword evidence="3 9" id="KW-0812">Transmembrane</keyword>
<dbReference type="GO" id="GO:0006826">
    <property type="term" value="P:iron ion transport"/>
    <property type="evidence" value="ECO:0007669"/>
    <property type="project" value="TreeGrafter"/>
</dbReference>
<keyword evidence="2" id="KW-0813">Transport</keyword>
<feature type="transmembrane region" description="Helical" evidence="9">
    <location>
        <begin position="381"/>
        <end position="399"/>
    </location>
</feature>